<protein>
    <submittedName>
        <fullName evidence="1">M.lini MldsB3 gene ORF1 and ORF2</fullName>
    </submittedName>
</protein>
<reference evidence="1" key="1">
    <citation type="journal article" date="1993" name="Curr. Genet.">
        <title>Nucleotide sequence relationships of double-stranded RNA's in flax rust Melampsora lini.</title>
        <authorList>
            <person name="Dickenson M.J."/>
            <person name="Zhang R."/>
            <person name="Pryor A."/>
        </authorList>
    </citation>
    <scope>NUCLEOTIDE SEQUENCE</scope>
    <source>
        <strain evidence="1">SP6</strain>
    </source>
</reference>
<organism evidence="1">
    <name type="scientific">Melampsora lini</name>
    <name type="common">Rust fungus</name>
    <name type="synonym">Xyloma lini</name>
    <dbReference type="NCBI Taxonomy" id="5261"/>
    <lineage>
        <taxon>Eukaryota</taxon>
        <taxon>Fungi</taxon>
        <taxon>Dikarya</taxon>
        <taxon>Basidiomycota</taxon>
        <taxon>Pucciniomycotina</taxon>
        <taxon>Pucciniomycetes</taxon>
        <taxon>Pucciniales</taxon>
        <taxon>Melampsoraceae</taxon>
        <taxon>Melampsora</taxon>
    </lineage>
</organism>
<accession>Q01211</accession>
<sequence>MRIPSGQCSRCSHRMRKTVYSLTLQILFATYVETKWYSLITAVLLCGSRLMASMWQSMERMGRSLKVFHSVQLMQRRVRSRNCWQVPTRLRTEYTTFLLYQVKSKVKTYGSTPGRHQRTIGILCGSELTSATPIHWEASYTPSLRHTQQDGLEQSPRWNS</sequence>
<dbReference type="EMBL" id="X64371">
    <property type="protein sequence ID" value="CAA45725.1"/>
    <property type="molecule type" value="Genomic_DNA"/>
</dbReference>
<name>Q01211_MELLI</name>
<dbReference type="AlphaFoldDB" id="Q01211"/>
<evidence type="ECO:0000313" key="1">
    <source>
        <dbReference type="EMBL" id="CAA45725.1"/>
    </source>
</evidence>
<dbReference type="PIR" id="S38803">
    <property type="entry name" value="S38803"/>
</dbReference>
<proteinExistence type="predicted"/>